<dbReference type="InterPro" id="IPR027461">
    <property type="entry name" value="Carboxypeptidase_A_C_sf"/>
</dbReference>
<dbReference type="Proteomes" id="UP000216605">
    <property type="component" value="Unassembled WGS sequence"/>
</dbReference>
<dbReference type="PANTHER" id="PTHR30237">
    <property type="entry name" value="MURAMOYLTETRAPEPTIDE CARBOXYPEPTIDASE"/>
    <property type="match status" value="1"/>
</dbReference>
<organism evidence="9 10">
    <name type="scientific">Flavobacterium cyanobacteriorum</name>
    <dbReference type="NCBI Taxonomy" id="2022802"/>
    <lineage>
        <taxon>Bacteria</taxon>
        <taxon>Pseudomonadati</taxon>
        <taxon>Bacteroidota</taxon>
        <taxon>Flavobacteriia</taxon>
        <taxon>Flavobacteriales</taxon>
        <taxon>Flavobacteriaceae</taxon>
        <taxon>Flavobacterium</taxon>
    </lineage>
</organism>
<keyword evidence="5" id="KW-0720">Serine protease</keyword>
<dbReference type="Gene3D" id="3.40.50.10740">
    <property type="entry name" value="Class I glutamine amidotransferase-like"/>
    <property type="match status" value="1"/>
</dbReference>
<dbReference type="Pfam" id="PF17676">
    <property type="entry name" value="Peptidase_S66C"/>
    <property type="match status" value="1"/>
</dbReference>
<dbReference type="GO" id="GO:0004180">
    <property type="term" value="F:carboxypeptidase activity"/>
    <property type="evidence" value="ECO:0007669"/>
    <property type="project" value="UniProtKB-KW"/>
</dbReference>
<dbReference type="InterPro" id="IPR029062">
    <property type="entry name" value="Class_I_gatase-like"/>
</dbReference>
<accession>A0A256A4V0</accession>
<dbReference type="SUPFAM" id="SSF141986">
    <property type="entry name" value="LD-carboxypeptidase A C-terminal domain-like"/>
    <property type="match status" value="1"/>
</dbReference>
<evidence type="ECO:0000256" key="5">
    <source>
        <dbReference type="ARBA" id="ARBA00022825"/>
    </source>
</evidence>
<keyword evidence="2 9" id="KW-0121">Carboxypeptidase</keyword>
<keyword evidence="3" id="KW-0645">Protease</keyword>
<evidence type="ECO:0000256" key="2">
    <source>
        <dbReference type="ARBA" id="ARBA00022645"/>
    </source>
</evidence>
<comment type="caution">
    <text evidence="9">The sequence shown here is derived from an EMBL/GenBank/DDBJ whole genome shotgun (WGS) entry which is preliminary data.</text>
</comment>
<gene>
    <name evidence="9" type="ORF">CHU92_00605</name>
</gene>
<evidence type="ECO:0000256" key="1">
    <source>
        <dbReference type="ARBA" id="ARBA00010233"/>
    </source>
</evidence>
<evidence type="ECO:0000313" key="10">
    <source>
        <dbReference type="Proteomes" id="UP000216605"/>
    </source>
</evidence>
<evidence type="ECO:0000313" key="9">
    <source>
        <dbReference type="EMBL" id="OYQ48661.1"/>
    </source>
</evidence>
<feature type="domain" description="LD-carboxypeptidase C-terminal" evidence="8">
    <location>
        <begin position="171"/>
        <end position="284"/>
    </location>
</feature>
<evidence type="ECO:0000256" key="6">
    <source>
        <dbReference type="PIRSR" id="PIRSR028757-1"/>
    </source>
</evidence>
<feature type="domain" description="LD-carboxypeptidase N-terminal" evidence="7">
    <location>
        <begin position="14"/>
        <end position="128"/>
    </location>
</feature>
<proteinExistence type="inferred from homology"/>
<feature type="active site" description="Nucleophile" evidence="6">
    <location>
        <position position="109"/>
    </location>
</feature>
<dbReference type="InterPro" id="IPR040449">
    <property type="entry name" value="Peptidase_S66_N"/>
</dbReference>
<dbReference type="RefSeq" id="WP_094411562.1">
    <property type="nucleotide sequence ID" value="NZ_NOXV01000064.1"/>
</dbReference>
<dbReference type="GO" id="GO:0008236">
    <property type="term" value="F:serine-type peptidase activity"/>
    <property type="evidence" value="ECO:0007669"/>
    <property type="project" value="UniProtKB-KW"/>
</dbReference>
<dbReference type="Gene3D" id="3.50.30.60">
    <property type="entry name" value="LD-carboxypeptidase A C-terminal domain-like"/>
    <property type="match status" value="1"/>
</dbReference>
<dbReference type="Pfam" id="PF02016">
    <property type="entry name" value="Peptidase_S66"/>
    <property type="match status" value="1"/>
</dbReference>
<protein>
    <submittedName>
        <fullName evidence="9">LD-carboxypeptidase</fullName>
    </submittedName>
</protein>
<dbReference type="InterPro" id="IPR040921">
    <property type="entry name" value="Peptidase_S66C"/>
</dbReference>
<dbReference type="PIRSF" id="PIRSF028757">
    <property type="entry name" value="LD-carboxypeptidase"/>
    <property type="match status" value="1"/>
</dbReference>
<dbReference type="EMBL" id="NOXV01000064">
    <property type="protein sequence ID" value="OYQ48661.1"/>
    <property type="molecule type" value="Genomic_DNA"/>
</dbReference>
<feature type="active site" description="Charge relay system" evidence="6">
    <location>
        <position position="269"/>
    </location>
</feature>
<dbReference type="InterPro" id="IPR003507">
    <property type="entry name" value="S66_fam"/>
</dbReference>
<sequence length="301" mass="33678">MTTPPYLSPGDKAGIVSTAKRCEAIEIEYGLATLKSWGLEPVVGKNAFNEYGFLAGTDDERLADLQQMLDDENIKAIFFTKGGYGTLRIIDRIDWTKFRQHPKWLVGYSDITLLHSHVHNLGIETLHAVMLQGYTKSTPESLDSIRKVLFGETLSYEIPAEPENRTGEAVEGILVGGNLSMLYAAIGSDSEIDTAGKILFIEDIDEYLYHYDRMLISLKRAGKFNNLKAVIVGNMIDIKNSTLPFGKNDREITLEHFDCPVYFNIPSGHIPDNRALVMGRNISLIPGRYSLKISFISRPML</sequence>
<dbReference type="AlphaFoldDB" id="A0A256A4V0"/>
<dbReference type="PANTHER" id="PTHR30237:SF2">
    <property type="entry name" value="MUREIN TETRAPEPTIDE CARBOXYPEPTIDASE"/>
    <property type="match status" value="1"/>
</dbReference>
<evidence type="ECO:0000259" key="7">
    <source>
        <dbReference type="Pfam" id="PF02016"/>
    </source>
</evidence>
<dbReference type="GO" id="GO:0006508">
    <property type="term" value="P:proteolysis"/>
    <property type="evidence" value="ECO:0007669"/>
    <property type="project" value="UniProtKB-KW"/>
</dbReference>
<dbReference type="CDD" id="cd07025">
    <property type="entry name" value="Peptidase_S66"/>
    <property type="match status" value="1"/>
</dbReference>
<evidence type="ECO:0000256" key="4">
    <source>
        <dbReference type="ARBA" id="ARBA00022801"/>
    </source>
</evidence>
<reference evidence="9 10" key="1">
    <citation type="submission" date="2017-07" db="EMBL/GenBank/DDBJ databases">
        <title>Flavobacterium cyanobacteriorum sp. nov., isolated from cyanobacterial aggregates in a eutrophic lake.</title>
        <authorList>
            <person name="Cai H."/>
        </authorList>
    </citation>
    <scope>NUCLEOTIDE SEQUENCE [LARGE SCALE GENOMIC DNA]</scope>
    <source>
        <strain evidence="9 10">TH021</strain>
    </source>
</reference>
<dbReference type="OrthoDB" id="9807329at2"/>
<dbReference type="InterPro" id="IPR027478">
    <property type="entry name" value="LdcA_N"/>
</dbReference>
<feature type="active site" description="Charge relay system" evidence="6">
    <location>
        <position position="202"/>
    </location>
</feature>
<evidence type="ECO:0000256" key="3">
    <source>
        <dbReference type="ARBA" id="ARBA00022670"/>
    </source>
</evidence>
<comment type="similarity">
    <text evidence="1">Belongs to the peptidase S66 family.</text>
</comment>
<dbReference type="SUPFAM" id="SSF52317">
    <property type="entry name" value="Class I glutamine amidotransferase-like"/>
    <property type="match status" value="1"/>
</dbReference>
<keyword evidence="10" id="KW-1185">Reference proteome</keyword>
<name>A0A256A4V0_9FLAO</name>
<keyword evidence="4" id="KW-0378">Hydrolase</keyword>
<evidence type="ECO:0000259" key="8">
    <source>
        <dbReference type="Pfam" id="PF17676"/>
    </source>
</evidence>